<sequence length="117" mass="12568">AEENITENEVVAKSETTGRVLKAQASTWLRMPAIGVARESKSAGQTIKVEQFGVAENIARVADFSYDDKIFVSTTTGKATSTPPEGVGKIVQSLGRAINSSDIILEIDQTVLELQED</sequence>
<dbReference type="EMBL" id="BARW01029860">
    <property type="protein sequence ID" value="GAJ14005.1"/>
    <property type="molecule type" value="Genomic_DNA"/>
</dbReference>
<reference evidence="1" key="1">
    <citation type="journal article" date="2014" name="Front. Microbiol.">
        <title>High frequency of phylogenetically diverse reductive dehalogenase-homologous genes in deep subseafloor sedimentary metagenomes.</title>
        <authorList>
            <person name="Kawai M."/>
            <person name="Futagami T."/>
            <person name="Toyoda A."/>
            <person name="Takaki Y."/>
            <person name="Nishi S."/>
            <person name="Hori S."/>
            <person name="Arai W."/>
            <person name="Tsubouchi T."/>
            <person name="Morono Y."/>
            <person name="Uchiyama I."/>
            <person name="Ito T."/>
            <person name="Fujiyama A."/>
            <person name="Inagaki F."/>
            <person name="Takami H."/>
        </authorList>
    </citation>
    <scope>NUCLEOTIDE SEQUENCE</scope>
    <source>
        <strain evidence="1">Expedition CK06-06</strain>
    </source>
</reference>
<gene>
    <name evidence="1" type="ORF">S12H4_47881</name>
</gene>
<feature type="non-terminal residue" evidence="1">
    <location>
        <position position="1"/>
    </location>
</feature>
<evidence type="ECO:0000313" key="1">
    <source>
        <dbReference type="EMBL" id="GAJ14005.1"/>
    </source>
</evidence>
<name>X1VUQ6_9ZZZZ</name>
<protein>
    <submittedName>
        <fullName evidence="1">Uncharacterized protein</fullName>
    </submittedName>
</protein>
<comment type="caution">
    <text evidence="1">The sequence shown here is derived from an EMBL/GenBank/DDBJ whole genome shotgun (WGS) entry which is preliminary data.</text>
</comment>
<dbReference type="AlphaFoldDB" id="X1VUQ6"/>
<organism evidence="1">
    <name type="scientific">marine sediment metagenome</name>
    <dbReference type="NCBI Taxonomy" id="412755"/>
    <lineage>
        <taxon>unclassified sequences</taxon>
        <taxon>metagenomes</taxon>
        <taxon>ecological metagenomes</taxon>
    </lineage>
</organism>
<proteinExistence type="predicted"/>
<accession>X1VUQ6</accession>